<accession>A0A4R5QGE9</accession>
<dbReference type="OrthoDB" id="8439889at2"/>
<keyword evidence="1" id="KW-0472">Membrane</keyword>
<name>A0A4R5QGE9_9PROT</name>
<dbReference type="RefSeq" id="WP_133288888.1">
    <property type="nucleotide sequence ID" value="NZ_SMSJ01000012.1"/>
</dbReference>
<proteinExistence type="predicted"/>
<evidence type="ECO:0000313" key="3">
    <source>
        <dbReference type="Proteomes" id="UP000295096"/>
    </source>
</evidence>
<keyword evidence="1" id="KW-0812">Transmembrane</keyword>
<reference evidence="2 3" key="1">
    <citation type="journal article" date="2016" name="J. Microbiol.">
        <title>Dankookia rubra gen. nov., sp. nov., an alphaproteobacterium isolated from sediment of a shallow stream.</title>
        <authorList>
            <person name="Kim W.H."/>
            <person name="Kim D.H."/>
            <person name="Kang K."/>
            <person name="Ahn T.Y."/>
        </authorList>
    </citation>
    <scope>NUCLEOTIDE SEQUENCE [LARGE SCALE GENOMIC DNA]</scope>
    <source>
        <strain evidence="2 3">JCM30602</strain>
    </source>
</reference>
<evidence type="ECO:0000313" key="2">
    <source>
        <dbReference type="EMBL" id="TDH62374.1"/>
    </source>
</evidence>
<gene>
    <name evidence="2" type="ORF">E2C06_12265</name>
</gene>
<dbReference type="EMBL" id="SMSJ01000012">
    <property type="protein sequence ID" value="TDH62374.1"/>
    <property type="molecule type" value="Genomic_DNA"/>
</dbReference>
<dbReference type="AlphaFoldDB" id="A0A4R5QGE9"/>
<keyword evidence="3" id="KW-1185">Reference proteome</keyword>
<dbReference type="InterPro" id="IPR021055">
    <property type="entry name" value="T4BSS_IcmL/DotI"/>
</dbReference>
<organism evidence="2 3">
    <name type="scientific">Dankookia rubra</name>
    <dbReference type="NCBI Taxonomy" id="1442381"/>
    <lineage>
        <taxon>Bacteria</taxon>
        <taxon>Pseudomonadati</taxon>
        <taxon>Pseudomonadota</taxon>
        <taxon>Alphaproteobacteria</taxon>
        <taxon>Acetobacterales</taxon>
        <taxon>Roseomonadaceae</taxon>
        <taxon>Dankookia</taxon>
    </lineage>
</organism>
<comment type="caution">
    <text evidence="2">The sequence shown here is derived from an EMBL/GenBank/DDBJ whole genome shotgun (WGS) entry which is preliminary data.</text>
</comment>
<dbReference type="Pfam" id="PF11393">
    <property type="entry name" value="T4BSS_DotI_IcmL"/>
    <property type="match status" value="1"/>
</dbReference>
<protein>
    <recommendedName>
        <fullName evidence="4">DotI/IcmL/TraM family protein</fullName>
    </recommendedName>
</protein>
<feature type="transmembrane region" description="Helical" evidence="1">
    <location>
        <begin position="25"/>
        <end position="45"/>
    </location>
</feature>
<dbReference type="Proteomes" id="UP000295096">
    <property type="component" value="Unassembled WGS sequence"/>
</dbReference>
<sequence length="214" mass="23992">MENRQAAVRRQIANPEFTALLLNKALTGLVVLGAGALMLGGAVIYREIRPPVREYFATNGMQQPVPLRPLSDPVVTREGLLAWARDCAVMAYDIDYVHWPEQARRAQACFGDTAWRGFGASFRRNLDTIKEKSLTARPVPLGPPEIAREAVIGDRYTWRVQMPLRVVFENTNGRVPDDLLLDMTITRTDEPEHLRGVAFAVFVAKPLMRLPGVR</sequence>
<evidence type="ECO:0008006" key="4">
    <source>
        <dbReference type="Google" id="ProtNLM"/>
    </source>
</evidence>
<keyword evidence="1" id="KW-1133">Transmembrane helix</keyword>
<dbReference type="CDD" id="cd16385">
    <property type="entry name" value="IcmL"/>
    <property type="match status" value="1"/>
</dbReference>
<evidence type="ECO:0000256" key="1">
    <source>
        <dbReference type="SAM" id="Phobius"/>
    </source>
</evidence>